<dbReference type="InterPro" id="IPR005802">
    <property type="entry name" value="ADC_synth_comp_1"/>
</dbReference>
<dbReference type="RefSeq" id="WP_077589319.1">
    <property type="nucleotide sequence ID" value="NZ_CP019640.1"/>
</dbReference>
<dbReference type="InterPro" id="IPR015890">
    <property type="entry name" value="Chorismate_C"/>
</dbReference>
<dbReference type="InterPro" id="IPR019999">
    <property type="entry name" value="Anth_synth_I-like"/>
</dbReference>
<protein>
    <submittedName>
        <fullName evidence="2">Aminodeoxychorismate synthase, component I</fullName>
    </submittedName>
</protein>
<dbReference type="Pfam" id="PF00425">
    <property type="entry name" value="Chorismate_bind"/>
    <property type="match status" value="1"/>
</dbReference>
<dbReference type="InterPro" id="IPR043131">
    <property type="entry name" value="BCAT-like_N"/>
</dbReference>
<dbReference type="OrthoDB" id="9803598at2"/>
<sequence>MRTPYLRFDFRNPEDGSRPLEFTNPLRVLTAGNLAEVRGVFDAVEQALAGGHTVAGFVSYEAAPAFRPELKAHDGKGFPLVWFAVFEAPAVLETTDFSEDGIYRVSDWQMTSSEQDYTDAVHSIRQAIKQGTTYQVNYTERLTAAFEGDDRAFYNQLLRNQQADYSAYLDTGRYRILSASPELFFRVADGRITAKPMKGTAPRGRTTAEDDRQAANLRASQKEQAENLMIVDLLRNDISRLARPGTVQVSALFETETYPTVHQLTSTVEAVIRPELSVFDWFAALFPCGSITGAPKASTMRHINTLEQTPRNVYCGAIGYITPEKQAVFNVPIRTVLIDSATGMATYGVGGGITWDSTPEGEYAELAAKARLLTERRPAFELLESLLLDDGKYPHLTRHLARLADSARYFRFSPPAVRAVTCLEELAEQFPAGVYKVRLLCNKEGECRAEAVPLGGLPVPVRCVLARTPVDSANPFLYHKTTNRTIYDEQMAQADTAAFSVLLWNERNELTEFTIGNIVIERDGRLLTPPVDSGLLPGVFRQQLLDTKEIEENVLHIEDLAAADRIWLINSVRGWVPAEVHLMEEGD</sequence>
<dbReference type="InterPro" id="IPR043132">
    <property type="entry name" value="BCAT-like_C"/>
</dbReference>
<dbReference type="Gene3D" id="3.20.10.10">
    <property type="entry name" value="D-amino Acid Aminotransferase, subunit A, domain 2"/>
    <property type="match status" value="1"/>
</dbReference>
<dbReference type="Pfam" id="PF01063">
    <property type="entry name" value="Aminotran_4"/>
    <property type="match status" value="1"/>
</dbReference>
<dbReference type="InterPro" id="IPR001544">
    <property type="entry name" value="Aminotrans_IV"/>
</dbReference>
<dbReference type="PANTHER" id="PTHR11236:SF50">
    <property type="entry name" value="AMINODEOXYCHORISMATE SYNTHASE COMPONENT 1"/>
    <property type="match status" value="1"/>
</dbReference>
<dbReference type="AlphaFoldDB" id="A0A1Q2KYZ3"/>
<dbReference type="GO" id="GO:0009396">
    <property type="term" value="P:folic acid-containing compound biosynthetic process"/>
    <property type="evidence" value="ECO:0007669"/>
    <property type="project" value="InterPro"/>
</dbReference>
<dbReference type="GO" id="GO:0000162">
    <property type="term" value="P:L-tryptophan biosynthetic process"/>
    <property type="evidence" value="ECO:0007669"/>
    <property type="project" value="TreeGrafter"/>
</dbReference>
<dbReference type="InterPro" id="IPR005801">
    <property type="entry name" value="ADC_synthase"/>
</dbReference>
<evidence type="ECO:0000259" key="1">
    <source>
        <dbReference type="Pfam" id="PF00425"/>
    </source>
</evidence>
<name>A0A1Q2KYZ3_9BACL</name>
<dbReference type="KEGG" id="pmar:B0X71_10295"/>
<organism evidence="2 3">
    <name type="scientific">Planococcus lenghuensis</name>
    <dbReference type="NCBI Taxonomy" id="2213202"/>
    <lineage>
        <taxon>Bacteria</taxon>
        <taxon>Bacillati</taxon>
        <taxon>Bacillota</taxon>
        <taxon>Bacilli</taxon>
        <taxon>Bacillales</taxon>
        <taxon>Caryophanaceae</taxon>
        <taxon>Planococcus</taxon>
    </lineage>
</organism>
<dbReference type="PANTHER" id="PTHR11236">
    <property type="entry name" value="AMINOBENZOATE/ANTHRANILATE SYNTHASE"/>
    <property type="match status" value="1"/>
</dbReference>
<proteinExistence type="predicted"/>
<dbReference type="GO" id="GO:0046820">
    <property type="term" value="F:4-amino-4-deoxychorismate synthase activity"/>
    <property type="evidence" value="ECO:0007669"/>
    <property type="project" value="TreeGrafter"/>
</dbReference>
<feature type="domain" description="Chorismate-utilising enzyme C-terminal" evidence="1">
    <location>
        <begin position="114"/>
        <end position="369"/>
    </location>
</feature>
<dbReference type="SUPFAM" id="SSF56752">
    <property type="entry name" value="D-aminoacid aminotransferase-like PLP-dependent enzymes"/>
    <property type="match status" value="1"/>
</dbReference>
<dbReference type="Proteomes" id="UP000188184">
    <property type="component" value="Chromosome"/>
</dbReference>
<dbReference type="SUPFAM" id="SSF56322">
    <property type="entry name" value="ADC synthase"/>
    <property type="match status" value="1"/>
</dbReference>
<reference evidence="2 3" key="1">
    <citation type="submission" date="2017-02" db="EMBL/GenBank/DDBJ databases">
        <title>The complete genomic sequence of a novel cold adapted crude oil-degrading bacterium Planococcus qaidamina Y42.</title>
        <authorList>
            <person name="Yang R."/>
        </authorList>
    </citation>
    <scope>NUCLEOTIDE SEQUENCE [LARGE SCALE GENOMIC DNA]</scope>
    <source>
        <strain evidence="2 3">Y42</strain>
    </source>
</reference>
<dbReference type="NCBIfam" id="TIGR00553">
    <property type="entry name" value="pabB"/>
    <property type="match status" value="1"/>
</dbReference>
<keyword evidence="3" id="KW-1185">Reference proteome</keyword>
<evidence type="ECO:0000313" key="2">
    <source>
        <dbReference type="EMBL" id="AQQ53425.1"/>
    </source>
</evidence>
<dbReference type="Gene3D" id="3.60.120.10">
    <property type="entry name" value="Anthranilate synthase"/>
    <property type="match status" value="1"/>
</dbReference>
<dbReference type="InterPro" id="IPR036038">
    <property type="entry name" value="Aminotransferase-like"/>
</dbReference>
<gene>
    <name evidence="2" type="ORF">B0X71_10295</name>
</gene>
<dbReference type="PRINTS" id="PR00095">
    <property type="entry name" value="ANTSNTHASEI"/>
</dbReference>
<accession>A0A1Q2KYZ3</accession>
<evidence type="ECO:0000313" key="3">
    <source>
        <dbReference type="Proteomes" id="UP000188184"/>
    </source>
</evidence>
<dbReference type="EMBL" id="CP019640">
    <property type="protein sequence ID" value="AQQ53425.1"/>
    <property type="molecule type" value="Genomic_DNA"/>
</dbReference>
<dbReference type="Gene3D" id="3.30.470.10">
    <property type="match status" value="1"/>
</dbReference>